<feature type="non-terminal residue" evidence="2">
    <location>
        <position position="137"/>
    </location>
</feature>
<accession>A0ABW4IL34</accession>
<evidence type="ECO:0000256" key="1">
    <source>
        <dbReference type="SAM" id="MobiDB-lite"/>
    </source>
</evidence>
<feature type="region of interest" description="Disordered" evidence="1">
    <location>
        <begin position="1"/>
        <end position="107"/>
    </location>
</feature>
<feature type="compositionally biased region" description="Low complexity" evidence="1">
    <location>
        <begin position="23"/>
        <end position="46"/>
    </location>
</feature>
<evidence type="ECO:0000313" key="2">
    <source>
        <dbReference type="EMBL" id="MFD1657975.1"/>
    </source>
</evidence>
<organism evidence="2 3">
    <name type="scientific">Streptomyces caeni</name>
    <dbReference type="NCBI Taxonomy" id="2307231"/>
    <lineage>
        <taxon>Bacteria</taxon>
        <taxon>Bacillati</taxon>
        <taxon>Actinomycetota</taxon>
        <taxon>Actinomycetes</taxon>
        <taxon>Kitasatosporales</taxon>
        <taxon>Streptomycetaceae</taxon>
        <taxon>Streptomyces</taxon>
    </lineage>
</organism>
<gene>
    <name evidence="2" type="ORF">ACFSL4_07000</name>
</gene>
<protein>
    <submittedName>
        <fullName evidence="2">Uncharacterized protein</fullName>
    </submittedName>
</protein>
<reference evidence="3" key="1">
    <citation type="journal article" date="2019" name="Int. J. Syst. Evol. Microbiol.">
        <title>The Global Catalogue of Microorganisms (GCM) 10K type strain sequencing project: providing services to taxonomists for standard genome sequencing and annotation.</title>
        <authorList>
            <consortium name="The Broad Institute Genomics Platform"/>
            <consortium name="The Broad Institute Genome Sequencing Center for Infectious Disease"/>
            <person name="Wu L."/>
            <person name="Ma J."/>
        </authorList>
    </citation>
    <scope>NUCLEOTIDE SEQUENCE [LARGE SCALE GENOMIC DNA]</scope>
    <source>
        <strain evidence="3">CGMCC 1.12470</strain>
    </source>
</reference>
<name>A0ABW4IL34_9ACTN</name>
<evidence type="ECO:0000313" key="3">
    <source>
        <dbReference type="Proteomes" id="UP001597261"/>
    </source>
</evidence>
<sequence>MHHHRNRLQVFVGDGAGGGVVGPGSAEGVPAVPVDVAVGAGAEEPGSPVAVGDGVCGLSEPSGSVALGDSDTDGDADAVADAGRADPAVPAPPSPPDGPVVSPAVAEPSADSFPAVAVLGVDPGASTPSSARLSPPA</sequence>
<dbReference type="EMBL" id="JBHUDX010000017">
    <property type="protein sequence ID" value="MFD1657975.1"/>
    <property type="molecule type" value="Genomic_DNA"/>
</dbReference>
<feature type="compositionally biased region" description="Pro residues" evidence="1">
    <location>
        <begin position="89"/>
        <end position="98"/>
    </location>
</feature>
<keyword evidence="3" id="KW-1185">Reference proteome</keyword>
<dbReference type="Proteomes" id="UP001597261">
    <property type="component" value="Unassembled WGS sequence"/>
</dbReference>
<feature type="compositionally biased region" description="Low complexity" evidence="1">
    <location>
        <begin position="79"/>
        <end position="88"/>
    </location>
</feature>
<proteinExistence type="predicted"/>
<comment type="caution">
    <text evidence="2">The sequence shown here is derived from an EMBL/GenBank/DDBJ whole genome shotgun (WGS) entry which is preliminary data.</text>
</comment>